<gene>
    <name evidence="2" type="ORF">L210DRAFT_3547216</name>
</gene>
<reference evidence="2" key="2">
    <citation type="journal article" date="2020" name="Nat. Commun.">
        <title>Large-scale genome sequencing of mycorrhizal fungi provides insights into the early evolution of symbiotic traits.</title>
        <authorList>
            <person name="Miyauchi S."/>
            <person name="Kiss E."/>
            <person name="Kuo A."/>
            <person name="Drula E."/>
            <person name="Kohler A."/>
            <person name="Sanchez-Garcia M."/>
            <person name="Morin E."/>
            <person name="Andreopoulos B."/>
            <person name="Barry K.W."/>
            <person name="Bonito G."/>
            <person name="Buee M."/>
            <person name="Carver A."/>
            <person name="Chen C."/>
            <person name="Cichocki N."/>
            <person name="Clum A."/>
            <person name="Culley D."/>
            <person name="Crous P.W."/>
            <person name="Fauchery L."/>
            <person name="Girlanda M."/>
            <person name="Hayes R.D."/>
            <person name="Keri Z."/>
            <person name="LaButti K."/>
            <person name="Lipzen A."/>
            <person name="Lombard V."/>
            <person name="Magnuson J."/>
            <person name="Maillard F."/>
            <person name="Murat C."/>
            <person name="Nolan M."/>
            <person name="Ohm R.A."/>
            <person name="Pangilinan J."/>
            <person name="Pereira M.F."/>
            <person name="Perotto S."/>
            <person name="Peter M."/>
            <person name="Pfister S."/>
            <person name="Riley R."/>
            <person name="Sitrit Y."/>
            <person name="Stielow J.B."/>
            <person name="Szollosi G."/>
            <person name="Zifcakova L."/>
            <person name="Stursova M."/>
            <person name="Spatafora J.W."/>
            <person name="Tedersoo L."/>
            <person name="Vaario L.M."/>
            <person name="Yamada A."/>
            <person name="Yan M."/>
            <person name="Wang P."/>
            <person name="Xu J."/>
            <person name="Bruns T."/>
            <person name="Baldrian P."/>
            <person name="Vilgalys R."/>
            <person name="Dunand C."/>
            <person name="Henrissat B."/>
            <person name="Grigoriev I.V."/>
            <person name="Hibbett D."/>
            <person name="Nagy L.G."/>
            <person name="Martin F.M."/>
        </authorList>
    </citation>
    <scope>NUCLEOTIDE SEQUENCE</scope>
    <source>
        <strain evidence="2">BED1</strain>
    </source>
</reference>
<dbReference type="SUPFAM" id="SSF81383">
    <property type="entry name" value="F-box domain"/>
    <property type="match status" value="1"/>
</dbReference>
<dbReference type="EMBL" id="WHUW01000019">
    <property type="protein sequence ID" value="KAF8437219.1"/>
    <property type="molecule type" value="Genomic_DNA"/>
</dbReference>
<dbReference type="Pfam" id="PF12937">
    <property type="entry name" value="F-box-like"/>
    <property type="match status" value="1"/>
</dbReference>
<feature type="domain" description="F-box" evidence="1">
    <location>
        <begin position="34"/>
        <end position="93"/>
    </location>
</feature>
<dbReference type="InterPro" id="IPR036047">
    <property type="entry name" value="F-box-like_dom_sf"/>
</dbReference>
<dbReference type="SUPFAM" id="SSF52047">
    <property type="entry name" value="RNI-like"/>
    <property type="match status" value="1"/>
</dbReference>
<reference evidence="2" key="1">
    <citation type="submission" date="2019-10" db="EMBL/GenBank/DDBJ databases">
        <authorList>
            <consortium name="DOE Joint Genome Institute"/>
            <person name="Kuo A."/>
            <person name="Miyauchi S."/>
            <person name="Kiss E."/>
            <person name="Drula E."/>
            <person name="Kohler A."/>
            <person name="Sanchez-Garcia M."/>
            <person name="Andreopoulos B."/>
            <person name="Barry K.W."/>
            <person name="Bonito G."/>
            <person name="Buee M."/>
            <person name="Carver A."/>
            <person name="Chen C."/>
            <person name="Cichocki N."/>
            <person name="Clum A."/>
            <person name="Culley D."/>
            <person name="Crous P.W."/>
            <person name="Fauchery L."/>
            <person name="Girlanda M."/>
            <person name="Hayes R."/>
            <person name="Keri Z."/>
            <person name="LaButti K."/>
            <person name="Lipzen A."/>
            <person name="Lombard V."/>
            <person name="Magnuson J."/>
            <person name="Maillard F."/>
            <person name="Morin E."/>
            <person name="Murat C."/>
            <person name="Nolan M."/>
            <person name="Ohm R."/>
            <person name="Pangilinan J."/>
            <person name="Pereira M."/>
            <person name="Perotto S."/>
            <person name="Peter M."/>
            <person name="Riley R."/>
            <person name="Sitrit Y."/>
            <person name="Stielow B."/>
            <person name="Szollosi G."/>
            <person name="Zifcakova L."/>
            <person name="Stursova M."/>
            <person name="Spatafora J.W."/>
            <person name="Tedersoo L."/>
            <person name="Vaario L.-M."/>
            <person name="Yamada A."/>
            <person name="Yan M."/>
            <person name="Wang P."/>
            <person name="Xu J."/>
            <person name="Bruns T."/>
            <person name="Baldrian P."/>
            <person name="Vilgalys R."/>
            <person name="Henrissat B."/>
            <person name="Grigoriev I.V."/>
            <person name="Hibbett D."/>
            <person name="Nagy L.G."/>
            <person name="Martin F.M."/>
        </authorList>
    </citation>
    <scope>NUCLEOTIDE SEQUENCE</scope>
    <source>
        <strain evidence="2">BED1</strain>
    </source>
</reference>
<evidence type="ECO:0000259" key="1">
    <source>
        <dbReference type="Pfam" id="PF12937"/>
    </source>
</evidence>
<sequence length="540" mass="60945">MATAAIACMNEGIIIRQTSASSNLYVQMNPPCSIHSLPVEVLEAIFIYCAHEYHETTVGPAFTVPSWVNVSFVSRRWRTVALNYPTLWSYLFITSPRRTEELLARSKQAPLKLLVNTQFLCTNWVLRSVEQILDHVERIQELVLYFSESFQSHHILSRLSSRAPHLQNLELLVPPTPLSSHLAADRSNPHMLEWFSLPPFGGDTPSLRTLVLSGCPVRWYLFKMSGLKTLILREINPDKFRQNTVEFLATLSCMQDLTHPHLENALASAADCLSSATFHTFQKFDLPHLSRLFIAAPLSTIVALLSRVSVPLKAEINLRCDPGEDDSEFSLDDRATLCSLLAQRFSTAQNQAPYTPTIRSLTIASYYGWERVGIAFTTSECKPRFVGKMLKFVSDGTIRLQINFNFKFRDSMTRSDGDSERITSNICCSLPLSNIERAYFCEPPLSQTFWTDILSHLQGLRYLTLSEGHMPPISSILAVAPDDRAEEGGRRSQIFVPALEELELCGIQFSTAIEKDKEEQSLHDALSTRENAPIRLTFTH</sequence>
<protein>
    <recommendedName>
        <fullName evidence="1">F-box domain-containing protein</fullName>
    </recommendedName>
</protein>
<dbReference type="InterPro" id="IPR001810">
    <property type="entry name" value="F-box_dom"/>
</dbReference>
<evidence type="ECO:0000313" key="3">
    <source>
        <dbReference type="Proteomes" id="UP001194468"/>
    </source>
</evidence>
<dbReference type="Proteomes" id="UP001194468">
    <property type="component" value="Unassembled WGS sequence"/>
</dbReference>
<organism evidence="2 3">
    <name type="scientific">Boletus edulis BED1</name>
    <dbReference type="NCBI Taxonomy" id="1328754"/>
    <lineage>
        <taxon>Eukaryota</taxon>
        <taxon>Fungi</taxon>
        <taxon>Dikarya</taxon>
        <taxon>Basidiomycota</taxon>
        <taxon>Agaricomycotina</taxon>
        <taxon>Agaricomycetes</taxon>
        <taxon>Agaricomycetidae</taxon>
        <taxon>Boletales</taxon>
        <taxon>Boletineae</taxon>
        <taxon>Boletaceae</taxon>
        <taxon>Boletoideae</taxon>
        <taxon>Boletus</taxon>
    </lineage>
</organism>
<evidence type="ECO:0000313" key="2">
    <source>
        <dbReference type="EMBL" id="KAF8437219.1"/>
    </source>
</evidence>
<dbReference type="Gene3D" id="1.20.1280.50">
    <property type="match status" value="1"/>
</dbReference>
<dbReference type="AlphaFoldDB" id="A0AAD4GDQ5"/>
<comment type="caution">
    <text evidence="2">The sequence shown here is derived from an EMBL/GenBank/DDBJ whole genome shotgun (WGS) entry which is preliminary data.</text>
</comment>
<name>A0AAD4GDQ5_BOLED</name>
<proteinExistence type="predicted"/>
<keyword evidence="3" id="KW-1185">Reference proteome</keyword>
<accession>A0AAD4GDQ5</accession>